<dbReference type="Proteomes" id="UP001281147">
    <property type="component" value="Unassembled WGS sequence"/>
</dbReference>
<sequence>MGYESQIQFTLDTICPWTYLAKKRLDKALTQLPSESSVTFKRVYLPYQLYPDASEEGEGKYEWYKKTRYGDEEKMKKYTMLMSAYGQAEGINFKFGGTVANTLHAHRLIQHYQEAKGPDTADKIINSLYQQYFEEERHPASDETLLRAATEAGIEKSEAEAFIKDKREGLMETKVLIRDQVGNQVDSVPRIVIEGKRRDVELEGAKEVDEYVKALNKVIKESS</sequence>
<accession>A0ACC3NU48</accession>
<evidence type="ECO:0000313" key="1">
    <source>
        <dbReference type="EMBL" id="KAK3722481.1"/>
    </source>
</evidence>
<comment type="caution">
    <text evidence="1">The sequence shown here is derived from an EMBL/GenBank/DDBJ whole genome shotgun (WGS) entry which is preliminary data.</text>
</comment>
<proteinExistence type="predicted"/>
<keyword evidence="2" id="KW-1185">Reference proteome</keyword>
<name>A0ACC3NU48_9PEZI</name>
<gene>
    <name evidence="1" type="ORF">LTR37_002473</name>
</gene>
<reference evidence="1" key="1">
    <citation type="submission" date="2023-07" db="EMBL/GenBank/DDBJ databases">
        <title>Black Yeasts Isolated from many extreme environments.</title>
        <authorList>
            <person name="Coleine C."/>
            <person name="Stajich J.E."/>
            <person name="Selbmann L."/>
        </authorList>
    </citation>
    <scope>NUCLEOTIDE SEQUENCE</scope>
    <source>
        <strain evidence="1">CCFEE 5714</strain>
    </source>
</reference>
<dbReference type="EMBL" id="JAUTXU010000013">
    <property type="protein sequence ID" value="KAK3722481.1"/>
    <property type="molecule type" value="Genomic_DNA"/>
</dbReference>
<organism evidence="1 2">
    <name type="scientific">Vermiconidia calcicola</name>
    <dbReference type="NCBI Taxonomy" id="1690605"/>
    <lineage>
        <taxon>Eukaryota</taxon>
        <taxon>Fungi</taxon>
        <taxon>Dikarya</taxon>
        <taxon>Ascomycota</taxon>
        <taxon>Pezizomycotina</taxon>
        <taxon>Dothideomycetes</taxon>
        <taxon>Dothideomycetidae</taxon>
        <taxon>Mycosphaerellales</taxon>
        <taxon>Extremaceae</taxon>
        <taxon>Vermiconidia</taxon>
    </lineage>
</organism>
<protein>
    <submittedName>
        <fullName evidence="1">Uncharacterized protein</fullName>
    </submittedName>
</protein>
<evidence type="ECO:0000313" key="2">
    <source>
        <dbReference type="Proteomes" id="UP001281147"/>
    </source>
</evidence>